<accession>A0A4U0SVP8</accession>
<reference evidence="2 3" key="1">
    <citation type="submission" date="2019-04" db="EMBL/GenBank/DDBJ databases">
        <title>Streptomyces oryziradicis sp. nov., a novel actinomycete isolated from rhizosphere soil of rice (Oryza sativa L.).</title>
        <authorList>
            <person name="Li C."/>
        </authorList>
    </citation>
    <scope>NUCLEOTIDE SEQUENCE [LARGE SCALE GENOMIC DNA]</scope>
    <source>
        <strain evidence="2 3">NEAU-C40</strain>
    </source>
</reference>
<comment type="caution">
    <text evidence="2">The sequence shown here is derived from an EMBL/GenBank/DDBJ whole genome shotgun (WGS) entry which is preliminary data.</text>
</comment>
<evidence type="ECO:0000259" key="1">
    <source>
        <dbReference type="PROSITE" id="PS50943"/>
    </source>
</evidence>
<proteinExistence type="predicted"/>
<dbReference type="PROSITE" id="PS50943">
    <property type="entry name" value="HTH_CROC1"/>
    <property type="match status" value="1"/>
</dbReference>
<dbReference type="InterPro" id="IPR010982">
    <property type="entry name" value="Lambda_DNA-bd_dom_sf"/>
</dbReference>
<dbReference type="AlphaFoldDB" id="A0A4U0SVP8"/>
<organism evidence="2 3">
    <name type="scientific">Actinacidiphila oryziradicis</name>
    <dbReference type="NCBI Taxonomy" id="2571141"/>
    <lineage>
        <taxon>Bacteria</taxon>
        <taxon>Bacillati</taxon>
        <taxon>Actinomycetota</taxon>
        <taxon>Actinomycetes</taxon>
        <taxon>Kitasatosporales</taxon>
        <taxon>Streptomycetaceae</taxon>
        <taxon>Actinacidiphila</taxon>
    </lineage>
</organism>
<dbReference type="OrthoDB" id="3462393at2"/>
<evidence type="ECO:0000313" key="3">
    <source>
        <dbReference type="Proteomes" id="UP000305778"/>
    </source>
</evidence>
<dbReference type="InterPro" id="IPR043917">
    <property type="entry name" value="DUF5753"/>
</dbReference>
<dbReference type="Proteomes" id="UP000305778">
    <property type="component" value="Unassembled WGS sequence"/>
</dbReference>
<dbReference type="Gene3D" id="1.10.260.40">
    <property type="entry name" value="lambda repressor-like DNA-binding domains"/>
    <property type="match status" value="1"/>
</dbReference>
<feature type="domain" description="HTH cro/C1-type" evidence="1">
    <location>
        <begin position="18"/>
        <end position="72"/>
    </location>
</feature>
<dbReference type="Pfam" id="PF19054">
    <property type="entry name" value="DUF5753"/>
    <property type="match status" value="1"/>
</dbReference>
<dbReference type="SMART" id="SM00530">
    <property type="entry name" value="HTH_XRE"/>
    <property type="match status" value="1"/>
</dbReference>
<protein>
    <submittedName>
        <fullName evidence="2">Helix-turn-helix transcriptional regulator</fullName>
    </submittedName>
</protein>
<dbReference type="SUPFAM" id="SSF47413">
    <property type="entry name" value="lambda repressor-like DNA-binding domains"/>
    <property type="match status" value="1"/>
</dbReference>
<dbReference type="CDD" id="cd00093">
    <property type="entry name" value="HTH_XRE"/>
    <property type="match status" value="1"/>
</dbReference>
<dbReference type="InterPro" id="IPR001387">
    <property type="entry name" value="Cro/C1-type_HTH"/>
</dbReference>
<keyword evidence="3" id="KW-1185">Reference proteome</keyword>
<dbReference type="RefSeq" id="WP_136722700.1">
    <property type="nucleotide sequence ID" value="NZ_SUMC01000005.1"/>
</dbReference>
<gene>
    <name evidence="2" type="ORF">FCI23_07710</name>
</gene>
<dbReference type="Pfam" id="PF13560">
    <property type="entry name" value="HTH_31"/>
    <property type="match status" value="1"/>
</dbReference>
<name>A0A4U0SVP8_9ACTN</name>
<dbReference type="GO" id="GO:0003677">
    <property type="term" value="F:DNA binding"/>
    <property type="evidence" value="ECO:0007669"/>
    <property type="project" value="InterPro"/>
</dbReference>
<evidence type="ECO:0000313" key="2">
    <source>
        <dbReference type="EMBL" id="TKA12167.1"/>
    </source>
</evidence>
<dbReference type="EMBL" id="SUMC01000005">
    <property type="protein sequence ID" value="TKA12167.1"/>
    <property type="molecule type" value="Genomic_DNA"/>
</dbReference>
<sequence length="283" mass="31324">MPPRSTPTARQQRLGAELRKLREQSGMSTQQAAALLGVNRTRIPNIEAGRFPISADRVRTLACNYGCPDSELVDLLTAMAQERETGWWEQYRGLLPAGLLDLAELEHHSTQLVVAVTAHLPGLFQTEDHARALHAQADPPLPEQDFEARVELRLSRQAIFERATPTPITAVIHEAALRMQFGGRKVARAQLEHIVSQSERDNTTVRVIPFEAGAFPGAGQSITYAAAAVTQLDTVQLDSAHGILFIDADMQIRRYRGLLDRMGRLALAPEKSRDFIRAVAQQL</sequence>